<dbReference type="OrthoDB" id="9781621at2"/>
<dbReference type="STRING" id="1437606.BBOH_0466"/>
<dbReference type="Proteomes" id="UP000029096">
    <property type="component" value="Unassembled WGS sequence"/>
</dbReference>
<keyword evidence="3" id="KW-0285">Flavoprotein</keyword>
<dbReference type="Gene3D" id="3.50.50.100">
    <property type="match status" value="1"/>
</dbReference>
<comment type="similarity">
    <text evidence="2">Belongs to the NADH dehydrogenase family.</text>
</comment>
<name>A0A086ZKE1_9BIFI</name>
<evidence type="ECO:0000313" key="8">
    <source>
        <dbReference type="Proteomes" id="UP000029096"/>
    </source>
</evidence>
<reference evidence="7 8" key="1">
    <citation type="submission" date="2014-03" db="EMBL/GenBank/DDBJ databases">
        <title>Genomics of Bifidobacteria.</title>
        <authorList>
            <person name="Ventura M."/>
            <person name="Milani C."/>
            <person name="Lugli G.A."/>
        </authorList>
    </citation>
    <scope>NUCLEOTIDE SEQUENCE [LARGE SCALE GENOMIC DNA]</scope>
    <source>
        <strain evidence="7 8">DSM 22767</strain>
    </source>
</reference>
<dbReference type="RefSeq" id="WP_033520532.1">
    <property type="nucleotide sequence ID" value="NZ_JDUS01000001.1"/>
</dbReference>
<evidence type="ECO:0000259" key="6">
    <source>
        <dbReference type="Pfam" id="PF07992"/>
    </source>
</evidence>
<dbReference type="eggNOG" id="COG1252">
    <property type="taxonomic scope" value="Bacteria"/>
</dbReference>
<dbReference type="PRINTS" id="PR00368">
    <property type="entry name" value="FADPNR"/>
</dbReference>
<feature type="domain" description="FAD/NAD(P)-binding" evidence="6">
    <location>
        <begin position="3"/>
        <end position="314"/>
    </location>
</feature>
<evidence type="ECO:0000256" key="5">
    <source>
        <dbReference type="ARBA" id="ARBA00023002"/>
    </source>
</evidence>
<keyword evidence="8" id="KW-1185">Reference proteome</keyword>
<protein>
    <submittedName>
        <fullName evidence="7">Pyridine nucleotide-disulfide oxidoreductase</fullName>
        <ecNumber evidence="7">1.6.99.3</ecNumber>
    </submittedName>
</protein>
<dbReference type="PANTHER" id="PTHR42913:SF3">
    <property type="entry name" value="64 KDA MITOCHONDRIAL NADH DEHYDROGENASE (EUROFUNG)"/>
    <property type="match status" value="1"/>
</dbReference>
<comment type="caution">
    <text evidence="7">The sequence shown here is derived from an EMBL/GenBank/DDBJ whole genome shotgun (WGS) entry which is preliminary data.</text>
</comment>
<sequence length="391" mass="42889">MKKIVVLGGGYAGMRAIKKLAHAKLDAEIVLVNKNPYHYESTQLHQLAAGTREVSDITFDVRQVVPKNVKVIIDEVTHIDQKANRVDLKNGGPINYDYLVNCLGFESETFGIKGAEENGLSIVDVNTAEAARDHLEAAFKRYRTSHDENDLHVVVCGAGFTSIEYLGELAFRLPRLAKEYGFPMDKVRLDCIEAAPRILPMFDQKLSNWGVRYLEKRGVVFHTNTPITEVTPNAVMSNDTAYTANTIIWTTGVKGSHIIGDSDYDQKRNRVVVKDDLSIEGHPEEFLIGDVSAVPNPNNGRLYPTTAQISIAQADTAAANVVASINGQPTRKFVFKPLGTVCSLGPNAGIAMVEVFGHWKLKGVLAAIAKVFIADEAVLKLANLKTMLESK</sequence>
<proteinExistence type="inferred from homology"/>
<dbReference type="EC" id="1.6.99.3" evidence="7"/>
<evidence type="ECO:0000256" key="2">
    <source>
        <dbReference type="ARBA" id="ARBA00005272"/>
    </source>
</evidence>
<evidence type="ECO:0000256" key="1">
    <source>
        <dbReference type="ARBA" id="ARBA00001974"/>
    </source>
</evidence>
<gene>
    <name evidence="7" type="ORF">BBOH_0466</name>
</gene>
<organism evidence="7 8">
    <name type="scientific">Bifidobacterium bohemicum DSM 22767</name>
    <dbReference type="NCBI Taxonomy" id="1437606"/>
    <lineage>
        <taxon>Bacteria</taxon>
        <taxon>Bacillati</taxon>
        <taxon>Actinomycetota</taxon>
        <taxon>Actinomycetes</taxon>
        <taxon>Bifidobacteriales</taxon>
        <taxon>Bifidobacteriaceae</taxon>
        <taxon>Bifidobacterium</taxon>
    </lineage>
</organism>
<dbReference type="InterPro" id="IPR023753">
    <property type="entry name" value="FAD/NAD-binding_dom"/>
</dbReference>
<dbReference type="SUPFAM" id="SSF51905">
    <property type="entry name" value="FAD/NAD(P)-binding domain"/>
    <property type="match status" value="2"/>
</dbReference>
<keyword evidence="4" id="KW-0274">FAD</keyword>
<keyword evidence="5 7" id="KW-0560">Oxidoreductase</keyword>
<dbReference type="PANTHER" id="PTHR42913">
    <property type="entry name" value="APOPTOSIS-INDUCING FACTOR 1"/>
    <property type="match status" value="1"/>
</dbReference>
<dbReference type="GO" id="GO:0019646">
    <property type="term" value="P:aerobic electron transport chain"/>
    <property type="evidence" value="ECO:0007669"/>
    <property type="project" value="TreeGrafter"/>
</dbReference>
<evidence type="ECO:0000256" key="4">
    <source>
        <dbReference type="ARBA" id="ARBA00022827"/>
    </source>
</evidence>
<dbReference type="EMBL" id="JGYP01000001">
    <property type="protein sequence ID" value="KFI46991.1"/>
    <property type="molecule type" value="Genomic_DNA"/>
</dbReference>
<dbReference type="AlphaFoldDB" id="A0A086ZKE1"/>
<dbReference type="InterPro" id="IPR036188">
    <property type="entry name" value="FAD/NAD-bd_sf"/>
</dbReference>
<accession>A0A086ZKE1</accession>
<dbReference type="InterPro" id="IPR051169">
    <property type="entry name" value="NADH-Q_oxidoreductase"/>
</dbReference>
<dbReference type="GO" id="GO:0003955">
    <property type="term" value="F:NAD(P)H dehydrogenase (quinone) activity"/>
    <property type="evidence" value="ECO:0007669"/>
    <property type="project" value="TreeGrafter"/>
</dbReference>
<evidence type="ECO:0000313" key="7">
    <source>
        <dbReference type="EMBL" id="KFI46991.1"/>
    </source>
</evidence>
<evidence type="ECO:0000256" key="3">
    <source>
        <dbReference type="ARBA" id="ARBA00022630"/>
    </source>
</evidence>
<comment type="cofactor">
    <cofactor evidence="1">
        <name>FAD</name>
        <dbReference type="ChEBI" id="CHEBI:57692"/>
    </cofactor>
</comment>
<dbReference type="Pfam" id="PF07992">
    <property type="entry name" value="Pyr_redox_2"/>
    <property type="match status" value="1"/>
</dbReference>